<dbReference type="GO" id="GO:0005524">
    <property type="term" value="F:ATP binding"/>
    <property type="evidence" value="ECO:0007669"/>
    <property type="project" value="UniProtKB-KW"/>
</dbReference>
<comment type="similarity">
    <text evidence="1">Belongs to the zeta toxin family.</text>
</comment>
<name>A0AAX1L708_9CORY</name>
<evidence type="ECO:0000256" key="4">
    <source>
        <dbReference type="ARBA" id="ARBA00022840"/>
    </source>
</evidence>
<feature type="domain" description="Zeta toxin" evidence="7">
    <location>
        <begin position="32"/>
        <end position="197"/>
    </location>
</feature>
<sequence>MTALSPQDFATTDEQKRTMLDTAWDLVSADQVPADEPVLTYVSAQSAAGKSHMVSRLQRTRPGVVVDSDEIRLLHPRLDEIVDADEMRMDVLSNEPVGFVFAGILERCRENRFNVYLENTLTNTATVKRTVCDFVADGYSIVVELVSTAGEVSRLGIAQRYFAQKQLGLPFPRWTSIAGHDRGYNAVPDAILPLDDAIDTFHVWHDGERVGTFTSAEEARASLLRFRQLAGAHGNASFQAELRATLPHIATLAACSEKVRPLYDYLKGLSKETRR</sequence>
<evidence type="ECO:0000256" key="5">
    <source>
        <dbReference type="ARBA" id="ARBA00032897"/>
    </source>
</evidence>
<dbReference type="RefSeq" id="WP_005393643.1">
    <property type="nucleotide sequence ID" value="NZ_CP069534.1"/>
</dbReference>
<evidence type="ECO:0000313" key="8">
    <source>
        <dbReference type="EMBL" id="QRP70258.1"/>
    </source>
</evidence>
<dbReference type="Proteomes" id="UP000617681">
    <property type="component" value="Chromosome"/>
</dbReference>
<protein>
    <recommendedName>
        <fullName evidence="5">UDP-N-acetylglucosamine kinase</fullName>
        <ecNumber evidence="2">2.7.1.176</ecNumber>
    </recommendedName>
    <alternativeName>
        <fullName evidence="5">UDP-N-acetylglucosamine kinase</fullName>
    </alternativeName>
</protein>
<evidence type="ECO:0000256" key="3">
    <source>
        <dbReference type="ARBA" id="ARBA00022741"/>
    </source>
</evidence>
<evidence type="ECO:0000313" key="9">
    <source>
        <dbReference type="Proteomes" id="UP000617681"/>
    </source>
</evidence>
<organism evidence="8 9">
    <name type="scientific">Corynebacterium glucuronolyticum</name>
    <dbReference type="NCBI Taxonomy" id="39791"/>
    <lineage>
        <taxon>Bacteria</taxon>
        <taxon>Bacillati</taxon>
        <taxon>Actinomycetota</taxon>
        <taxon>Actinomycetes</taxon>
        <taxon>Mycobacteriales</taxon>
        <taxon>Corynebacteriaceae</taxon>
        <taxon>Corynebacterium</taxon>
    </lineage>
</organism>
<proteinExistence type="inferred from homology"/>
<keyword evidence="3" id="KW-0547">Nucleotide-binding</keyword>
<evidence type="ECO:0000256" key="6">
    <source>
        <dbReference type="ARBA" id="ARBA00048178"/>
    </source>
</evidence>
<comment type="catalytic activity">
    <reaction evidence="6">
        <text>UDP-N-acetyl-alpha-D-glucosamine + ATP = UDP-N-acetyl-alpha-D-glucosamine 3'-phosphate + ADP + H(+)</text>
        <dbReference type="Rhea" id="RHEA:32671"/>
        <dbReference type="ChEBI" id="CHEBI:15378"/>
        <dbReference type="ChEBI" id="CHEBI:30616"/>
        <dbReference type="ChEBI" id="CHEBI:57705"/>
        <dbReference type="ChEBI" id="CHEBI:64353"/>
        <dbReference type="ChEBI" id="CHEBI:456216"/>
        <dbReference type="EC" id="2.7.1.176"/>
    </reaction>
</comment>
<dbReference type="EMBL" id="CP069534">
    <property type="protein sequence ID" value="QRP70258.1"/>
    <property type="molecule type" value="Genomic_DNA"/>
</dbReference>
<dbReference type="Gene3D" id="3.40.50.300">
    <property type="entry name" value="P-loop containing nucleotide triphosphate hydrolases"/>
    <property type="match status" value="1"/>
</dbReference>
<dbReference type="AlphaFoldDB" id="A0AAX1L708"/>
<dbReference type="InterPro" id="IPR010488">
    <property type="entry name" value="Zeta_toxin_domain"/>
</dbReference>
<dbReference type="InterPro" id="IPR027417">
    <property type="entry name" value="P-loop_NTPase"/>
</dbReference>
<keyword evidence="4" id="KW-0067">ATP-binding</keyword>
<evidence type="ECO:0000256" key="2">
    <source>
        <dbReference type="ARBA" id="ARBA00011963"/>
    </source>
</evidence>
<dbReference type="EC" id="2.7.1.176" evidence="2"/>
<accession>A0AAX1L708</accession>
<evidence type="ECO:0000256" key="1">
    <source>
        <dbReference type="ARBA" id="ARBA00009104"/>
    </source>
</evidence>
<gene>
    <name evidence="8" type="ORF">I6J21_10915</name>
</gene>
<dbReference type="GO" id="GO:0016301">
    <property type="term" value="F:kinase activity"/>
    <property type="evidence" value="ECO:0007669"/>
    <property type="project" value="InterPro"/>
</dbReference>
<reference evidence="8" key="1">
    <citation type="submission" date="2021-02" db="EMBL/GenBank/DDBJ databases">
        <title>FDA dAtabase for Regulatory Grade micrObial Sequences (FDA-ARGOS): Supporting development and validation of Infectious Disease Dx tests.</title>
        <authorList>
            <person name="Sproer C."/>
            <person name="Gronow S."/>
            <person name="Severitt S."/>
            <person name="Schroder I."/>
            <person name="Tallon L."/>
            <person name="Sadzewicz L."/>
            <person name="Zhao X."/>
            <person name="Boylan J."/>
            <person name="Ott S."/>
            <person name="Bowen H."/>
            <person name="Vavikolanu K."/>
            <person name="Mehta A."/>
            <person name="Aluvathingal J."/>
            <person name="Nadendla S."/>
            <person name="Lowell S."/>
            <person name="Myers T."/>
            <person name="Yan Y."/>
            <person name="Sichtig H."/>
        </authorList>
    </citation>
    <scope>NUCLEOTIDE SEQUENCE</scope>
    <source>
        <strain evidence="8">FDAARGOS_1191</strain>
    </source>
</reference>
<dbReference type="Pfam" id="PF06414">
    <property type="entry name" value="Zeta_toxin"/>
    <property type="match status" value="1"/>
</dbReference>
<evidence type="ECO:0000259" key="7">
    <source>
        <dbReference type="Pfam" id="PF06414"/>
    </source>
</evidence>